<sequence length="111" mass="11780">MALVAAVLVAAWLAFTQSSTGISFKDVGYEVVDSSLTRVTFQVGAPAGVAVECDVTVLDEQAGPVGFRTVRLDGLNPEDRSTPGDDTHYYTVDVRTVGRGVTGVVDTCRER</sequence>
<feature type="signal peptide" evidence="1">
    <location>
        <begin position="1"/>
        <end position="20"/>
    </location>
</feature>
<name>A0A7W7GM18_9MICC</name>
<evidence type="ECO:0000313" key="2">
    <source>
        <dbReference type="EMBL" id="MBB4734602.1"/>
    </source>
</evidence>
<dbReference type="Proteomes" id="UP000540191">
    <property type="component" value="Unassembled WGS sequence"/>
</dbReference>
<dbReference type="InterPro" id="IPR025443">
    <property type="entry name" value="DUF4307"/>
</dbReference>
<reference evidence="2 3" key="1">
    <citation type="submission" date="2020-08" db="EMBL/GenBank/DDBJ databases">
        <title>Sequencing the genomes of 1000 actinobacteria strains.</title>
        <authorList>
            <person name="Klenk H.-P."/>
        </authorList>
    </citation>
    <scope>NUCLEOTIDE SEQUENCE [LARGE SCALE GENOMIC DNA]</scope>
    <source>
        <strain evidence="2 3">DSM 23974</strain>
    </source>
</reference>
<dbReference type="EMBL" id="JACHNA010000001">
    <property type="protein sequence ID" value="MBB4734602.1"/>
    <property type="molecule type" value="Genomic_DNA"/>
</dbReference>
<keyword evidence="3" id="KW-1185">Reference proteome</keyword>
<evidence type="ECO:0000256" key="1">
    <source>
        <dbReference type="SAM" id="SignalP"/>
    </source>
</evidence>
<keyword evidence="1" id="KW-0732">Signal</keyword>
<accession>A0A7W7GM18</accession>
<comment type="caution">
    <text evidence="2">The sequence shown here is derived from an EMBL/GenBank/DDBJ whole genome shotgun (WGS) entry which is preliminary data.</text>
</comment>
<gene>
    <name evidence="2" type="ORF">HDA30_000110</name>
</gene>
<dbReference type="AlphaFoldDB" id="A0A7W7GM18"/>
<proteinExistence type="predicted"/>
<dbReference type="Pfam" id="PF14155">
    <property type="entry name" value="DUF4307"/>
    <property type="match status" value="1"/>
</dbReference>
<evidence type="ECO:0000313" key="3">
    <source>
        <dbReference type="Proteomes" id="UP000540191"/>
    </source>
</evidence>
<protein>
    <recommendedName>
        <fullName evidence="4">DUF4307 domain-containing protein</fullName>
    </recommendedName>
</protein>
<organism evidence="2 3">
    <name type="scientific">Micrococcus cohnii</name>
    <dbReference type="NCBI Taxonomy" id="993416"/>
    <lineage>
        <taxon>Bacteria</taxon>
        <taxon>Bacillati</taxon>
        <taxon>Actinomycetota</taxon>
        <taxon>Actinomycetes</taxon>
        <taxon>Micrococcales</taxon>
        <taxon>Micrococcaceae</taxon>
        <taxon>Micrococcus</taxon>
    </lineage>
</organism>
<feature type="chain" id="PRO_5038709593" description="DUF4307 domain-containing protein" evidence="1">
    <location>
        <begin position="21"/>
        <end position="111"/>
    </location>
</feature>
<evidence type="ECO:0008006" key="4">
    <source>
        <dbReference type="Google" id="ProtNLM"/>
    </source>
</evidence>